<gene>
    <name evidence="10" type="ORF">JYU34_017321</name>
</gene>
<evidence type="ECO:0000256" key="7">
    <source>
        <dbReference type="SAM" id="Phobius"/>
    </source>
</evidence>
<dbReference type="InterPro" id="IPR051963">
    <property type="entry name" value="Adhesion_GPCR_A"/>
</dbReference>
<proteinExistence type="inferred from homology"/>
<keyword evidence="7" id="KW-0472">Membrane</keyword>
<keyword evidence="6" id="KW-0675">Receptor</keyword>
<organism evidence="10 11">
    <name type="scientific">Plutella xylostella</name>
    <name type="common">Diamondback moth</name>
    <name type="synonym">Plutella maculipennis</name>
    <dbReference type="NCBI Taxonomy" id="51655"/>
    <lineage>
        <taxon>Eukaryota</taxon>
        <taxon>Metazoa</taxon>
        <taxon>Ecdysozoa</taxon>
        <taxon>Arthropoda</taxon>
        <taxon>Hexapoda</taxon>
        <taxon>Insecta</taxon>
        <taxon>Pterygota</taxon>
        <taxon>Neoptera</taxon>
        <taxon>Endopterygota</taxon>
        <taxon>Lepidoptera</taxon>
        <taxon>Glossata</taxon>
        <taxon>Ditrysia</taxon>
        <taxon>Yponomeutoidea</taxon>
        <taxon>Plutellidae</taxon>
        <taxon>Plutella</taxon>
    </lineage>
</organism>
<keyword evidence="7" id="KW-1133">Transmembrane helix</keyword>
<dbReference type="SUPFAM" id="SSF48726">
    <property type="entry name" value="Immunoglobulin"/>
    <property type="match status" value="1"/>
</dbReference>
<dbReference type="EMBL" id="JAHIBW010000023">
    <property type="protein sequence ID" value="KAG7298866.1"/>
    <property type="molecule type" value="Genomic_DNA"/>
</dbReference>
<dbReference type="Gene3D" id="2.60.40.10">
    <property type="entry name" value="Immunoglobulins"/>
    <property type="match status" value="1"/>
</dbReference>
<evidence type="ECO:0000256" key="4">
    <source>
        <dbReference type="ARBA" id="ARBA00022737"/>
    </source>
</evidence>
<keyword evidence="7" id="KW-0812">Transmembrane</keyword>
<keyword evidence="3 8" id="KW-0732">Signal</keyword>
<dbReference type="InterPro" id="IPR013783">
    <property type="entry name" value="Ig-like_fold"/>
</dbReference>
<sequence>MNYLASFVTLLLLGQECMGYCPSLCVCKNKAGDGAAPEVDAGDPLRLKCGGSPTQLTELKEIDLSQVLTTVISLNLSGNAITVLSRELQLPNLQKLDLSKNQISLIESDAFYNMTSLQRLDLSNNQISNIYKEMFKGLVNLERLIMTHNHISVLPVGTFDYLVGLKQLDITENPLICDCELLWLADWARNTSVKLVGNPKCASPENMLNKTVRKLKIFLDLSACGSLLPITTLVVKPYQNQVVFEGDSLNLSCNAPFASVLAKYELKWIHPMLEICDVNETTTDMQEEGLAETTLFFPNLTNHHTGNWTCAYSDQNHIKHNHTVEVVQFALLNISLVQYSAVNATERLALLIQEKTYPLAEISDPDDVMFIAAAIRNYMQYIEEEQDLGSSLLDVISATMNVSSSVMAAAELQYGACTDLLEAVQEISQHIGNIQGQKSNMAVERFPLAEGFSGVACAWYSAPRRALHCTSSNRTAATMRAGRDERVIAAIQVIIMKMAAVIVSFKALSNRKR</sequence>
<dbReference type="PANTHER" id="PTHR45930">
    <property type="entry name" value="G-PROTEIN COUPLED RECEPTOR 124-LIKE PROTEIN"/>
    <property type="match status" value="1"/>
</dbReference>
<evidence type="ECO:0000256" key="8">
    <source>
        <dbReference type="SAM" id="SignalP"/>
    </source>
</evidence>
<dbReference type="SMART" id="SM00369">
    <property type="entry name" value="LRR_TYP"/>
    <property type="match status" value="4"/>
</dbReference>
<dbReference type="SMART" id="SM00365">
    <property type="entry name" value="LRR_SD22"/>
    <property type="match status" value="3"/>
</dbReference>
<dbReference type="InterPro" id="IPR001611">
    <property type="entry name" value="Leu-rich_rpt"/>
</dbReference>
<dbReference type="SUPFAM" id="SSF52058">
    <property type="entry name" value="L domain-like"/>
    <property type="match status" value="1"/>
</dbReference>
<comment type="caution">
    <text evidence="10">The sequence shown here is derived from an EMBL/GenBank/DDBJ whole genome shotgun (WGS) entry which is preliminary data.</text>
</comment>
<name>A0ABQ7Q0V0_PLUXY</name>
<evidence type="ECO:0000313" key="11">
    <source>
        <dbReference type="Proteomes" id="UP000823941"/>
    </source>
</evidence>
<comment type="similarity">
    <text evidence="1">Belongs to the G-protein coupled receptor 2 family. Adhesion G-protein coupled receptor (ADGR) subfamily.</text>
</comment>
<dbReference type="Pfam" id="PF13855">
    <property type="entry name" value="LRR_8"/>
    <property type="match status" value="1"/>
</dbReference>
<dbReference type="InterPro" id="IPR036179">
    <property type="entry name" value="Ig-like_dom_sf"/>
</dbReference>
<dbReference type="Proteomes" id="UP000823941">
    <property type="component" value="Chromosome 23"/>
</dbReference>
<reference evidence="10 11" key="1">
    <citation type="submission" date="2021-06" db="EMBL/GenBank/DDBJ databases">
        <title>A haploid diamondback moth (Plutella xylostella L.) genome assembly resolves 31 chromosomes and identifies a diamide resistance mutation.</title>
        <authorList>
            <person name="Ward C.M."/>
            <person name="Perry K.D."/>
            <person name="Baker G."/>
            <person name="Powis K."/>
            <person name="Heckel D.G."/>
            <person name="Baxter S.W."/>
        </authorList>
    </citation>
    <scope>NUCLEOTIDE SEQUENCE [LARGE SCALE GENOMIC DNA]</scope>
    <source>
        <strain evidence="10 11">LV</strain>
        <tissue evidence="10">Single pupa</tissue>
    </source>
</reference>
<keyword evidence="5" id="KW-1015">Disulfide bond</keyword>
<accession>A0ABQ7Q0V0</accession>
<feature type="domain" description="Ig-like" evidence="9">
    <location>
        <begin position="229"/>
        <end position="327"/>
    </location>
</feature>
<dbReference type="InterPro" id="IPR007110">
    <property type="entry name" value="Ig-like_dom"/>
</dbReference>
<keyword evidence="2" id="KW-0433">Leucine-rich repeat</keyword>
<dbReference type="SMART" id="SM00082">
    <property type="entry name" value="LRRCT"/>
    <property type="match status" value="1"/>
</dbReference>
<evidence type="ECO:0000259" key="9">
    <source>
        <dbReference type="PROSITE" id="PS50835"/>
    </source>
</evidence>
<keyword evidence="11" id="KW-1185">Reference proteome</keyword>
<evidence type="ECO:0000313" key="10">
    <source>
        <dbReference type="EMBL" id="KAG7298866.1"/>
    </source>
</evidence>
<feature type="chain" id="PRO_5046300370" description="Ig-like domain-containing protein" evidence="8">
    <location>
        <begin position="20"/>
        <end position="513"/>
    </location>
</feature>
<dbReference type="InterPro" id="IPR032675">
    <property type="entry name" value="LRR_dom_sf"/>
</dbReference>
<dbReference type="InterPro" id="IPR003591">
    <property type="entry name" value="Leu-rich_rpt_typical-subtyp"/>
</dbReference>
<dbReference type="InterPro" id="IPR058808">
    <property type="entry name" value="GAIN_ADGRA2/3"/>
</dbReference>
<dbReference type="Gene3D" id="3.80.10.10">
    <property type="entry name" value="Ribonuclease Inhibitor"/>
    <property type="match status" value="1"/>
</dbReference>
<dbReference type="PROSITE" id="PS50835">
    <property type="entry name" value="IG_LIKE"/>
    <property type="match status" value="1"/>
</dbReference>
<dbReference type="Pfam" id="PF26588">
    <property type="entry name" value="GAIN_ADGRA3"/>
    <property type="match status" value="1"/>
</dbReference>
<evidence type="ECO:0000256" key="2">
    <source>
        <dbReference type="ARBA" id="ARBA00022614"/>
    </source>
</evidence>
<feature type="signal peptide" evidence="8">
    <location>
        <begin position="1"/>
        <end position="19"/>
    </location>
</feature>
<evidence type="ECO:0000256" key="1">
    <source>
        <dbReference type="ARBA" id="ARBA00007343"/>
    </source>
</evidence>
<dbReference type="InterPro" id="IPR000483">
    <property type="entry name" value="Cys-rich_flank_reg_C"/>
</dbReference>
<keyword evidence="4" id="KW-0677">Repeat</keyword>
<dbReference type="PROSITE" id="PS51450">
    <property type="entry name" value="LRR"/>
    <property type="match status" value="2"/>
</dbReference>
<protein>
    <recommendedName>
        <fullName evidence="9">Ig-like domain-containing protein</fullName>
    </recommendedName>
</protein>
<dbReference type="SMART" id="SM00409">
    <property type="entry name" value="IG"/>
    <property type="match status" value="1"/>
</dbReference>
<evidence type="ECO:0000256" key="5">
    <source>
        <dbReference type="ARBA" id="ARBA00023157"/>
    </source>
</evidence>
<evidence type="ECO:0000256" key="6">
    <source>
        <dbReference type="ARBA" id="ARBA00023170"/>
    </source>
</evidence>
<dbReference type="PANTHER" id="PTHR45930:SF4">
    <property type="entry name" value="ADHESION G PROTEIN-COUPLED RECEPTOR A3"/>
    <property type="match status" value="1"/>
</dbReference>
<dbReference type="InterPro" id="IPR003599">
    <property type="entry name" value="Ig_sub"/>
</dbReference>
<evidence type="ECO:0000256" key="3">
    <source>
        <dbReference type="ARBA" id="ARBA00022729"/>
    </source>
</evidence>
<feature type="transmembrane region" description="Helical" evidence="7">
    <location>
        <begin position="487"/>
        <end position="508"/>
    </location>
</feature>